<dbReference type="EMBL" id="JASCZI010211711">
    <property type="protein sequence ID" value="MED6196117.1"/>
    <property type="molecule type" value="Genomic_DNA"/>
</dbReference>
<organism evidence="2 3">
    <name type="scientific">Stylosanthes scabra</name>
    <dbReference type="NCBI Taxonomy" id="79078"/>
    <lineage>
        <taxon>Eukaryota</taxon>
        <taxon>Viridiplantae</taxon>
        <taxon>Streptophyta</taxon>
        <taxon>Embryophyta</taxon>
        <taxon>Tracheophyta</taxon>
        <taxon>Spermatophyta</taxon>
        <taxon>Magnoliopsida</taxon>
        <taxon>eudicotyledons</taxon>
        <taxon>Gunneridae</taxon>
        <taxon>Pentapetalae</taxon>
        <taxon>rosids</taxon>
        <taxon>fabids</taxon>
        <taxon>Fabales</taxon>
        <taxon>Fabaceae</taxon>
        <taxon>Papilionoideae</taxon>
        <taxon>50 kb inversion clade</taxon>
        <taxon>dalbergioids sensu lato</taxon>
        <taxon>Dalbergieae</taxon>
        <taxon>Pterocarpus clade</taxon>
        <taxon>Stylosanthes</taxon>
    </lineage>
</organism>
<evidence type="ECO:0000313" key="3">
    <source>
        <dbReference type="Proteomes" id="UP001341840"/>
    </source>
</evidence>
<accession>A0ABU6XDQ2</accession>
<sequence length="255" mass="29230">MTKKGKESGKEKGCFRGKKTKQSQQESSRELPTIVEEDVNGADGQILDFLSDLKQVMLMLPNTNHWSRRDVNVNIERNCKPNSNLGGNNHSTGKTIEALAKKVSELDTTHKWERKIESISFGEVKDFGKDICVEVSDISTDLNVGTSGNPCKRKLEFVNFSSHDIDILYMIKQRHHGSPFAFWSHNRSEMTSEETPTASTRERLYDDSHYDGSRFRFLYLRPGCELYDDVLNMVVGMCTGQKKDKTKWWLLRKRG</sequence>
<evidence type="ECO:0000313" key="2">
    <source>
        <dbReference type="EMBL" id="MED6196117.1"/>
    </source>
</evidence>
<dbReference type="Proteomes" id="UP001341840">
    <property type="component" value="Unassembled WGS sequence"/>
</dbReference>
<feature type="region of interest" description="Disordered" evidence="1">
    <location>
        <begin position="1"/>
        <end position="32"/>
    </location>
</feature>
<keyword evidence="3" id="KW-1185">Reference proteome</keyword>
<protein>
    <submittedName>
        <fullName evidence="2">Uncharacterized protein</fullName>
    </submittedName>
</protein>
<evidence type="ECO:0000256" key="1">
    <source>
        <dbReference type="SAM" id="MobiDB-lite"/>
    </source>
</evidence>
<reference evidence="2 3" key="1">
    <citation type="journal article" date="2023" name="Plants (Basel)">
        <title>Bridging the Gap: Combining Genomics and Transcriptomics Approaches to Understand Stylosanthes scabra, an Orphan Legume from the Brazilian Caatinga.</title>
        <authorList>
            <person name="Ferreira-Neto J.R.C."/>
            <person name="da Silva M.D."/>
            <person name="Binneck E."/>
            <person name="de Melo N.F."/>
            <person name="da Silva R.H."/>
            <person name="de Melo A.L.T.M."/>
            <person name="Pandolfi V."/>
            <person name="Bustamante F.O."/>
            <person name="Brasileiro-Vidal A.C."/>
            <person name="Benko-Iseppon A.M."/>
        </authorList>
    </citation>
    <scope>NUCLEOTIDE SEQUENCE [LARGE SCALE GENOMIC DNA]</scope>
    <source>
        <tissue evidence="2">Leaves</tissue>
    </source>
</reference>
<name>A0ABU6XDQ2_9FABA</name>
<proteinExistence type="predicted"/>
<gene>
    <name evidence="2" type="ORF">PIB30_044244</name>
</gene>
<feature type="compositionally biased region" description="Basic and acidic residues" evidence="1">
    <location>
        <begin position="1"/>
        <end position="14"/>
    </location>
</feature>
<comment type="caution">
    <text evidence="2">The sequence shown here is derived from an EMBL/GenBank/DDBJ whole genome shotgun (WGS) entry which is preliminary data.</text>
</comment>